<dbReference type="VEuPathDB" id="FungiDB:Z519_00187"/>
<feature type="region of interest" description="Disordered" evidence="1">
    <location>
        <begin position="1"/>
        <end position="33"/>
    </location>
</feature>
<dbReference type="InterPro" id="IPR004104">
    <property type="entry name" value="Gfo/Idh/MocA-like_OxRdtase_C"/>
</dbReference>
<reference evidence="4" key="1">
    <citation type="submission" date="2015-01" db="EMBL/GenBank/DDBJ databases">
        <title>The Genome Sequence of Cladophialophora bantiana CBS 173.52.</title>
        <authorList>
            <consortium name="The Broad Institute Genomics Platform"/>
            <person name="Cuomo C."/>
            <person name="de Hoog S."/>
            <person name="Gorbushina A."/>
            <person name="Stielow B."/>
            <person name="Teixiera M."/>
            <person name="Abouelleil A."/>
            <person name="Chapman S.B."/>
            <person name="Priest M."/>
            <person name="Young S.K."/>
            <person name="Wortman J."/>
            <person name="Nusbaum C."/>
            <person name="Birren B."/>
        </authorList>
    </citation>
    <scope>NUCLEOTIDE SEQUENCE [LARGE SCALE GENOMIC DNA]</scope>
    <source>
        <strain evidence="4">CBS 173.52</strain>
    </source>
</reference>
<keyword evidence="5" id="KW-1185">Reference proteome</keyword>
<dbReference type="SUPFAM" id="SSF55347">
    <property type="entry name" value="Glyceraldehyde-3-phosphate dehydrogenase-like, C-terminal domain"/>
    <property type="match status" value="1"/>
</dbReference>
<protein>
    <recommendedName>
        <fullName evidence="6">Gfo/Idh/MocA-like oxidoreductase N-terminal domain-containing protein</fullName>
    </recommendedName>
</protein>
<dbReference type="SUPFAM" id="SSF51735">
    <property type="entry name" value="NAD(P)-binding Rossmann-fold domains"/>
    <property type="match status" value="1"/>
</dbReference>
<proteinExistence type="predicted"/>
<feature type="compositionally biased region" description="Basic and acidic residues" evidence="1">
    <location>
        <begin position="1"/>
        <end position="11"/>
    </location>
</feature>
<dbReference type="OrthoDB" id="64915at2759"/>
<dbReference type="Proteomes" id="UP000053789">
    <property type="component" value="Unassembled WGS sequence"/>
</dbReference>
<evidence type="ECO:0000313" key="4">
    <source>
        <dbReference type="EMBL" id="KIW98526.1"/>
    </source>
</evidence>
<dbReference type="GeneID" id="27693115"/>
<evidence type="ECO:0000313" key="5">
    <source>
        <dbReference type="Proteomes" id="UP000053789"/>
    </source>
</evidence>
<dbReference type="Gene3D" id="3.30.360.10">
    <property type="entry name" value="Dihydrodipicolinate Reductase, domain 2"/>
    <property type="match status" value="1"/>
</dbReference>
<dbReference type="PANTHER" id="PTHR43377">
    <property type="entry name" value="BILIVERDIN REDUCTASE A"/>
    <property type="match status" value="1"/>
</dbReference>
<evidence type="ECO:0000259" key="3">
    <source>
        <dbReference type="Pfam" id="PF02894"/>
    </source>
</evidence>
<evidence type="ECO:0008006" key="6">
    <source>
        <dbReference type="Google" id="ProtNLM"/>
    </source>
</evidence>
<dbReference type="HOGENOM" id="CLU_023194_1_1_1"/>
<dbReference type="InterPro" id="IPR051450">
    <property type="entry name" value="Gfo/Idh/MocA_Oxidoreductases"/>
</dbReference>
<evidence type="ECO:0000259" key="2">
    <source>
        <dbReference type="Pfam" id="PF01408"/>
    </source>
</evidence>
<dbReference type="RefSeq" id="XP_016625195.1">
    <property type="nucleotide sequence ID" value="XM_016757946.1"/>
</dbReference>
<feature type="domain" description="Gfo/Idh/MocA-like oxidoreductase C-terminal" evidence="3">
    <location>
        <begin position="176"/>
        <end position="392"/>
    </location>
</feature>
<dbReference type="Gene3D" id="3.40.50.720">
    <property type="entry name" value="NAD(P)-binding Rossmann-like Domain"/>
    <property type="match status" value="1"/>
</dbReference>
<dbReference type="InterPro" id="IPR036291">
    <property type="entry name" value="NAD(P)-bd_dom_sf"/>
</dbReference>
<dbReference type="Pfam" id="PF01408">
    <property type="entry name" value="GFO_IDH_MocA"/>
    <property type="match status" value="1"/>
</dbReference>
<dbReference type="GO" id="GO:0000166">
    <property type="term" value="F:nucleotide binding"/>
    <property type="evidence" value="ECO:0007669"/>
    <property type="project" value="InterPro"/>
</dbReference>
<sequence>MESEYRCESARRPVKIVSPTPAEESPRETPGPVLVPDKTKAVAGASGLIGKRHLQHVIDEPEAELVGIIDPAAIGFELAKQYQLPYFQNVADFLASLKAGAISADAVILATPNGTHAPLATDLVVADVSVLVEKPLTATGAQGRDLLKARSSVAGGKGLIMVGHHRRHNPHTVAVKKAIDEGRLGRVVAINGVWAMRKSTEYFNVNWRQQLGSGGVVLNNAIHEIDLLQYLLGDIVEVYAVEGVKERPYPVDETVLSTMKFASGAVGSFLFSDTATSPNSWEAATGENPHIPVARETCLTIFGTQGSIGIPSLTRFHQDDHPLAEQNWTFPLSRDETLKEQIDGTPPLSRQLKHFIAAVRGEVQPNCSAEDGLRAVMVVEAILKSLVKHEPVIVETV</sequence>
<dbReference type="PANTHER" id="PTHR43377:SF1">
    <property type="entry name" value="BILIVERDIN REDUCTASE A"/>
    <property type="match status" value="1"/>
</dbReference>
<dbReference type="AlphaFoldDB" id="A0A0D2F8Z7"/>
<gene>
    <name evidence="4" type="ORF">Z519_00187</name>
</gene>
<dbReference type="InterPro" id="IPR000683">
    <property type="entry name" value="Gfo/Idh/MocA-like_OxRdtase_N"/>
</dbReference>
<dbReference type="EMBL" id="KN846980">
    <property type="protein sequence ID" value="KIW98526.1"/>
    <property type="molecule type" value="Genomic_DNA"/>
</dbReference>
<feature type="domain" description="Gfo/Idh/MocA-like oxidoreductase N-terminal" evidence="2">
    <location>
        <begin position="41"/>
        <end position="149"/>
    </location>
</feature>
<name>A0A0D2F8Z7_CLAB1</name>
<organism evidence="4 5">
    <name type="scientific">Cladophialophora bantiana (strain ATCC 10958 / CBS 173.52 / CDC B-1940 / NIH 8579)</name>
    <name type="common">Xylohypha bantiana</name>
    <dbReference type="NCBI Taxonomy" id="1442370"/>
    <lineage>
        <taxon>Eukaryota</taxon>
        <taxon>Fungi</taxon>
        <taxon>Dikarya</taxon>
        <taxon>Ascomycota</taxon>
        <taxon>Pezizomycotina</taxon>
        <taxon>Eurotiomycetes</taxon>
        <taxon>Chaetothyriomycetidae</taxon>
        <taxon>Chaetothyriales</taxon>
        <taxon>Herpotrichiellaceae</taxon>
        <taxon>Cladophialophora</taxon>
    </lineage>
</organism>
<accession>A0A0D2F8Z7</accession>
<evidence type="ECO:0000256" key="1">
    <source>
        <dbReference type="SAM" id="MobiDB-lite"/>
    </source>
</evidence>
<dbReference type="Pfam" id="PF02894">
    <property type="entry name" value="GFO_IDH_MocA_C"/>
    <property type="match status" value="1"/>
</dbReference>